<evidence type="ECO:0000313" key="2">
    <source>
        <dbReference type="Proteomes" id="UP000271554"/>
    </source>
</evidence>
<name>A0A387HLV7_9ACTN</name>
<evidence type="ECO:0000313" key="1">
    <source>
        <dbReference type="EMBL" id="AYG83681.1"/>
    </source>
</evidence>
<gene>
    <name evidence="1" type="ORF">DWB77_05879</name>
</gene>
<dbReference type="EMBL" id="CP032698">
    <property type="protein sequence ID" value="AYG83681.1"/>
    <property type="molecule type" value="Genomic_DNA"/>
</dbReference>
<dbReference type="AlphaFoldDB" id="A0A387HLV7"/>
<evidence type="ECO:0008006" key="3">
    <source>
        <dbReference type="Google" id="ProtNLM"/>
    </source>
</evidence>
<dbReference type="KEGG" id="shun:DWB77_05879"/>
<proteinExistence type="predicted"/>
<keyword evidence="2" id="KW-1185">Reference proteome</keyword>
<accession>A0A387HLV7</accession>
<dbReference type="Proteomes" id="UP000271554">
    <property type="component" value="Chromosome"/>
</dbReference>
<protein>
    <recommendedName>
        <fullName evidence="3">Nucleopolyhedrovirus P10 family protein</fullName>
    </recommendedName>
</protein>
<sequence>MTGDAWSAGVRRRLGLGRLLALGGPQDGVWISERAAVSVLGAVAAALPELAVTSLRLAPADPEGRAEPLVPAPPSALPPGPLRLTARLEALGGRPLPELTESLREALFAAADARLGLDVSDVDLQVTALVDALPVPPFGGPPPGPAEPPATKAATAALTTPGVAHLTAELGPPVQLTEDHIRVELATTGHPLEVARAVRNAVARAVPEAASVGVLVTWAG</sequence>
<reference evidence="1 2" key="1">
    <citation type="submission" date="2018-10" db="EMBL/GenBank/DDBJ databases">
        <title>Relationship between Morphology and Antimicrobial Activity in Streptomyces.</title>
        <authorList>
            <person name="Kang H.J."/>
            <person name="Kim S.B."/>
        </authorList>
    </citation>
    <scope>NUCLEOTIDE SEQUENCE [LARGE SCALE GENOMIC DNA]</scope>
    <source>
        <strain evidence="1 2">BH38</strain>
    </source>
</reference>
<organism evidence="1 2">
    <name type="scientific">Streptomyces hundungensis</name>
    <dbReference type="NCBI Taxonomy" id="1077946"/>
    <lineage>
        <taxon>Bacteria</taxon>
        <taxon>Bacillati</taxon>
        <taxon>Actinomycetota</taxon>
        <taxon>Actinomycetes</taxon>
        <taxon>Kitasatosporales</taxon>
        <taxon>Streptomycetaceae</taxon>
        <taxon>Streptomyces</taxon>
    </lineage>
</organism>
<dbReference type="RefSeq" id="WP_246033676.1">
    <property type="nucleotide sequence ID" value="NZ_CP032698.1"/>
</dbReference>